<keyword evidence="2" id="KW-1133">Transmembrane helix</keyword>
<keyword evidence="3" id="KW-0732">Signal</keyword>
<proteinExistence type="predicted"/>
<feature type="transmembrane region" description="Helical" evidence="2">
    <location>
        <begin position="217"/>
        <end position="243"/>
    </location>
</feature>
<feature type="chain" id="PRO_5043728939" evidence="3">
    <location>
        <begin position="18"/>
        <end position="275"/>
    </location>
</feature>
<protein>
    <submittedName>
        <fullName evidence="4">Uncharacterized protein</fullName>
    </submittedName>
</protein>
<feature type="region of interest" description="Disordered" evidence="1">
    <location>
        <begin position="178"/>
        <end position="211"/>
    </location>
</feature>
<keyword evidence="2" id="KW-0472">Membrane</keyword>
<dbReference type="EMBL" id="CALNXJ010000009">
    <property type="protein sequence ID" value="CAH3104836.1"/>
    <property type="molecule type" value="Genomic_DNA"/>
</dbReference>
<evidence type="ECO:0000256" key="3">
    <source>
        <dbReference type="SAM" id="SignalP"/>
    </source>
</evidence>
<sequence length="275" mass="30692">MWIQLLGFSCLLSFLEAEKNPSNFPECKVMSTVASHLKGNIKMVLQKDAVCQQNIHCTGVNCTWSGGGSLEVDLQHCKDPVYYHLFLNVPSKGIRDKGVQLKQGTKFRVYNDPKMGEVYLHVKTLSRKENVITTNVVWEFCPPIVNCRTLTVVDKEFCVKMQSCPGFNTSTTHYKPCGTAPEPTGPHSETRKRYSTGHPTGSHFEARKKNSTDDSSLSTAAIIGISAAGLVAILVVIGTVVYWKKHHHRSRLRAAYYNDISMHDPLYEDFGPEVA</sequence>
<evidence type="ECO:0000313" key="4">
    <source>
        <dbReference type="EMBL" id="CAH3104836.1"/>
    </source>
</evidence>
<evidence type="ECO:0000256" key="2">
    <source>
        <dbReference type="SAM" id="Phobius"/>
    </source>
</evidence>
<gene>
    <name evidence="4" type="ORF">PMEA_00034909</name>
</gene>
<name>A0AAU9W8T0_9CNID</name>
<organism evidence="4 5">
    <name type="scientific">Pocillopora meandrina</name>
    <dbReference type="NCBI Taxonomy" id="46732"/>
    <lineage>
        <taxon>Eukaryota</taxon>
        <taxon>Metazoa</taxon>
        <taxon>Cnidaria</taxon>
        <taxon>Anthozoa</taxon>
        <taxon>Hexacorallia</taxon>
        <taxon>Scleractinia</taxon>
        <taxon>Astrocoeniina</taxon>
        <taxon>Pocilloporidae</taxon>
        <taxon>Pocillopora</taxon>
    </lineage>
</organism>
<accession>A0AAU9W8T0</accession>
<evidence type="ECO:0000313" key="5">
    <source>
        <dbReference type="Proteomes" id="UP001159428"/>
    </source>
</evidence>
<keyword evidence="5" id="KW-1185">Reference proteome</keyword>
<reference evidence="4 5" key="1">
    <citation type="submission" date="2022-05" db="EMBL/GenBank/DDBJ databases">
        <authorList>
            <consortium name="Genoscope - CEA"/>
            <person name="William W."/>
        </authorList>
    </citation>
    <scope>NUCLEOTIDE SEQUENCE [LARGE SCALE GENOMIC DNA]</scope>
</reference>
<dbReference type="Proteomes" id="UP001159428">
    <property type="component" value="Unassembled WGS sequence"/>
</dbReference>
<feature type="signal peptide" evidence="3">
    <location>
        <begin position="1"/>
        <end position="17"/>
    </location>
</feature>
<evidence type="ECO:0000256" key="1">
    <source>
        <dbReference type="SAM" id="MobiDB-lite"/>
    </source>
</evidence>
<comment type="caution">
    <text evidence="4">The sequence shown here is derived from an EMBL/GenBank/DDBJ whole genome shotgun (WGS) entry which is preliminary data.</text>
</comment>
<dbReference type="AlphaFoldDB" id="A0AAU9W8T0"/>
<keyword evidence="2" id="KW-0812">Transmembrane</keyword>